<feature type="region of interest" description="Disordered" evidence="1">
    <location>
        <begin position="82"/>
        <end position="123"/>
    </location>
</feature>
<dbReference type="Proteomes" id="UP000254866">
    <property type="component" value="Unassembled WGS sequence"/>
</dbReference>
<sequence length="232" mass="25506">MAFTKAEQKVNNTAAARRHREKRKLEQEQNSKLVARLQQKVAEQEATIKSLNDYILNLRTAIVEHGFSCNIQTSNYMQLKACASNSPSNDAPSPNPNPNPTQYPTPPRQRTLTPPSKAAPVDNLNQQRTTISFGSTNNVYPVASVTNTVDSTFNGPLVDNTGDGSLLFDDWRGSPIQQPTSAGFGFINNAHLAPVTNTMDINWGAPLDDSTGDGTFPDRDLMGFDFECYENL</sequence>
<keyword evidence="3" id="KW-1185">Reference proteome</keyword>
<comment type="caution">
    <text evidence="2">The sequence shown here is derived from an EMBL/GenBank/DDBJ whole genome shotgun (WGS) entry which is preliminary data.</text>
</comment>
<reference evidence="2 3" key="1">
    <citation type="journal article" date="2018" name="IMA Fungus">
        <title>IMA Genome-F 9: Draft genome sequence of Annulohypoxylon stygium, Aspergillus mulundensis, Berkeleyomyces basicola (syn. Thielaviopsis basicola), Ceratocystis smalleyi, two Cercospora beticola strains, Coleophoma cylindrospora, Fusarium fracticaudum, Phialophora cf. hyalina, and Morchella septimelata.</title>
        <authorList>
            <person name="Wingfield B.D."/>
            <person name="Bills G.F."/>
            <person name="Dong Y."/>
            <person name="Huang W."/>
            <person name="Nel W.J."/>
            <person name="Swalarsk-Parry B.S."/>
            <person name="Vaghefi N."/>
            <person name="Wilken P.M."/>
            <person name="An Z."/>
            <person name="de Beer Z.W."/>
            <person name="De Vos L."/>
            <person name="Chen L."/>
            <person name="Duong T.A."/>
            <person name="Gao Y."/>
            <person name="Hammerbacher A."/>
            <person name="Kikkert J.R."/>
            <person name="Li Y."/>
            <person name="Li H."/>
            <person name="Li K."/>
            <person name="Li Q."/>
            <person name="Liu X."/>
            <person name="Ma X."/>
            <person name="Naidoo K."/>
            <person name="Pethybridge S.J."/>
            <person name="Sun J."/>
            <person name="Steenkamp E.T."/>
            <person name="van der Nest M.A."/>
            <person name="van Wyk S."/>
            <person name="Wingfield M.J."/>
            <person name="Xiong C."/>
            <person name="Yue Q."/>
            <person name="Zhang X."/>
        </authorList>
    </citation>
    <scope>NUCLEOTIDE SEQUENCE [LARGE SCALE GENOMIC DNA]</scope>
    <source>
        <strain evidence="2 3">BP 5553</strain>
    </source>
</reference>
<proteinExistence type="predicted"/>
<feature type="compositionally biased region" description="Pro residues" evidence="1">
    <location>
        <begin position="93"/>
        <end position="107"/>
    </location>
</feature>
<evidence type="ECO:0000313" key="3">
    <source>
        <dbReference type="Proteomes" id="UP000254866"/>
    </source>
</evidence>
<dbReference type="RefSeq" id="XP_031872097.1">
    <property type="nucleotide sequence ID" value="XM_032012404.1"/>
</dbReference>
<dbReference type="EMBL" id="NPIC01000002">
    <property type="protein sequence ID" value="RDL39441.1"/>
    <property type="molecule type" value="Genomic_DNA"/>
</dbReference>
<dbReference type="GeneID" id="43596630"/>
<evidence type="ECO:0000256" key="1">
    <source>
        <dbReference type="SAM" id="MobiDB-lite"/>
    </source>
</evidence>
<name>A0A370TV94_9HELO</name>
<evidence type="ECO:0000313" key="2">
    <source>
        <dbReference type="EMBL" id="RDL39441.1"/>
    </source>
</evidence>
<accession>A0A370TV94</accession>
<evidence type="ECO:0008006" key="4">
    <source>
        <dbReference type="Google" id="ProtNLM"/>
    </source>
</evidence>
<feature type="region of interest" description="Disordered" evidence="1">
    <location>
        <begin position="1"/>
        <end position="29"/>
    </location>
</feature>
<dbReference type="AlphaFoldDB" id="A0A370TV94"/>
<organism evidence="2 3">
    <name type="scientific">Venustampulla echinocandica</name>
    <dbReference type="NCBI Taxonomy" id="2656787"/>
    <lineage>
        <taxon>Eukaryota</taxon>
        <taxon>Fungi</taxon>
        <taxon>Dikarya</taxon>
        <taxon>Ascomycota</taxon>
        <taxon>Pezizomycotina</taxon>
        <taxon>Leotiomycetes</taxon>
        <taxon>Helotiales</taxon>
        <taxon>Pleuroascaceae</taxon>
        <taxon>Venustampulla</taxon>
    </lineage>
</organism>
<gene>
    <name evidence="2" type="ORF">BP5553_03781</name>
</gene>
<protein>
    <recommendedName>
        <fullName evidence="4">BZIP domain-containing protein</fullName>
    </recommendedName>
</protein>